<dbReference type="CDD" id="cd04301">
    <property type="entry name" value="NAT_SF"/>
    <property type="match status" value="1"/>
</dbReference>
<dbReference type="Proteomes" id="UP001519288">
    <property type="component" value="Unassembled WGS sequence"/>
</dbReference>
<dbReference type="InterPro" id="IPR000182">
    <property type="entry name" value="GNAT_dom"/>
</dbReference>
<dbReference type="SUPFAM" id="SSF55729">
    <property type="entry name" value="Acyl-CoA N-acyltransferases (Nat)"/>
    <property type="match status" value="1"/>
</dbReference>
<evidence type="ECO:0000259" key="1">
    <source>
        <dbReference type="PROSITE" id="PS51186"/>
    </source>
</evidence>
<comment type="caution">
    <text evidence="2">The sequence shown here is derived from an EMBL/GenBank/DDBJ whole genome shotgun (WGS) entry which is preliminary data.</text>
</comment>
<keyword evidence="2" id="KW-0808">Transferase</keyword>
<gene>
    <name evidence="2" type="ORF">J2Z69_003347</name>
</gene>
<dbReference type="InterPro" id="IPR050276">
    <property type="entry name" value="MshD_Acetyltransferase"/>
</dbReference>
<evidence type="ECO:0000313" key="3">
    <source>
        <dbReference type="Proteomes" id="UP001519288"/>
    </source>
</evidence>
<dbReference type="PANTHER" id="PTHR43617">
    <property type="entry name" value="L-AMINO ACID N-ACETYLTRANSFERASE"/>
    <property type="match status" value="1"/>
</dbReference>
<dbReference type="Pfam" id="PF00583">
    <property type="entry name" value="Acetyltransf_1"/>
    <property type="match status" value="1"/>
</dbReference>
<dbReference type="RefSeq" id="WP_209865043.1">
    <property type="nucleotide sequence ID" value="NZ_JAGGLD010000007.1"/>
</dbReference>
<name>A0ABS4JKN3_9BACL</name>
<feature type="domain" description="N-acetyltransferase" evidence="1">
    <location>
        <begin position="3"/>
        <end position="150"/>
    </location>
</feature>
<evidence type="ECO:0000313" key="2">
    <source>
        <dbReference type="EMBL" id="MBP2002275.1"/>
    </source>
</evidence>
<dbReference type="EC" id="2.3.1.57" evidence="2"/>
<sequence length="150" mass="17722">MKIAIKEVNQDNMDDIISLRVDESQKTYIETPLQCLQEAEECTFFRPVGLYIDELLVGFAMYGYFPQEKPNGRVWLDRYLIDMKYQGQGWGKILLQSLIDHLVRLYDCEQIYLSLYDDNEIALKLYQKFGFRFNGELDVNGERVMVKQLN</sequence>
<keyword evidence="3" id="KW-1185">Reference proteome</keyword>
<dbReference type="EMBL" id="JAGGLD010000007">
    <property type="protein sequence ID" value="MBP2002275.1"/>
    <property type="molecule type" value="Genomic_DNA"/>
</dbReference>
<organism evidence="2 3">
    <name type="scientific">Paenibacillus shirakamiensis</name>
    <dbReference type="NCBI Taxonomy" id="1265935"/>
    <lineage>
        <taxon>Bacteria</taxon>
        <taxon>Bacillati</taxon>
        <taxon>Bacillota</taxon>
        <taxon>Bacilli</taxon>
        <taxon>Bacillales</taxon>
        <taxon>Paenibacillaceae</taxon>
        <taxon>Paenibacillus</taxon>
    </lineage>
</organism>
<keyword evidence="2" id="KW-0012">Acyltransferase</keyword>
<dbReference type="Gene3D" id="1.10.287.900">
    <property type="entry name" value="The crystal structure of the spermine/spermidine acetyltransferase from enterococcus faecali"/>
    <property type="match status" value="1"/>
</dbReference>
<accession>A0ABS4JKN3</accession>
<reference evidence="2 3" key="1">
    <citation type="submission" date="2021-03" db="EMBL/GenBank/DDBJ databases">
        <title>Genomic Encyclopedia of Type Strains, Phase IV (KMG-IV): sequencing the most valuable type-strain genomes for metagenomic binning, comparative biology and taxonomic classification.</title>
        <authorList>
            <person name="Goeker M."/>
        </authorList>
    </citation>
    <scope>NUCLEOTIDE SEQUENCE [LARGE SCALE GENOMIC DNA]</scope>
    <source>
        <strain evidence="2 3">DSM 26806</strain>
    </source>
</reference>
<dbReference type="InterPro" id="IPR027455">
    <property type="entry name" value="Sper_AcTfrase_N"/>
</dbReference>
<dbReference type="PROSITE" id="PS51186">
    <property type="entry name" value="GNAT"/>
    <property type="match status" value="1"/>
</dbReference>
<protein>
    <submittedName>
        <fullName evidence="2">Diamine N-acetyltransferase</fullName>
        <ecNumber evidence="2">2.3.1.57</ecNumber>
    </submittedName>
</protein>
<dbReference type="GO" id="GO:0004145">
    <property type="term" value="F:diamine N-acetyltransferase activity"/>
    <property type="evidence" value="ECO:0007669"/>
    <property type="project" value="UniProtKB-EC"/>
</dbReference>
<proteinExistence type="predicted"/>
<dbReference type="Gene3D" id="3.40.630.30">
    <property type="match status" value="1"/>
</dbReference>
<dbReference type="InterPro" id="IPR016181">
    <property type="entry name" value="Acyl_CoA_acyltransferase"/>
</dbReference>